<feature type="chain" id="PRO_5046232436" description="Extracellular solute-binding protein, family 3" evidence="1">
    <location>
        <begin position="26"/>
        <end position="150"/>
    </location>
</feature>
<name>A0ABT3QX97_9HYPH</name>
<evidence type="ECO:0000313" key="2">
    <source>
        <dbReference type="EMBL" id="MCX2721463.1"/>
    </source>
</evidence>
<dbReference type="Gene3D" id="3.40.190.10">
    <property type="entry name" value="Periplasmic binding protein-like II"/>
    <property type="match status" value="1"/>
</dbReference>
<dbReference type="SUPFAM" id="SSF53850">
    <property type="entry name" value="Periplasmic binding protein-like II"/>
    <property type="match status" value="1"/>
</dbReference>
<evidence type="ECO:0008006" key="4">
    <source>
        <dbReference type="Google" id="ProtNLM"/>
    </source>
</evidence>
<feature type="signal peptide" evidence="1">
    <location>
        <begin position="1"/>
        <end position="25"/>
    </location>
</feature>
<keyword evidence="3" id="KW-1185">Reference proteome</keyword>
<gene>
    <name evidence="2" type="ORF">ON753_03445</name>
</gene>
<evidence type="ECO:0000256" key="1">
    <source>
        <dbReference type="SAM" id="SignalP"/>
    </source>
</evidence>
<keyword evidence="1" id="KW-0732">Signal</keyword>
<organism evidence="2 3">
    <name type="scientific">Roseibium salinum</name>
    <dbReference type="NCBI Taxonomy" id="1604349"/>
    <lineage>
        <taxon>Bacteria</taxon>
        <taxon>Pseudomonadati</taxon>
        <taxon>Pseudomonadota</taxon>
        <taxon>Alphaproteobacteria</taxon>
        <taxon>Hyphomicrobiales</taxon>
        <taxon>Stappiaceae</taxon>
        <taxon>Roseibium</taxon>
    </lineage>
</organism>
<comment type="caution">
    <text evidence="2">The sequence shown here is derived from an EMBL/GenBank/DDBJ whole genome shotgun (WGS) entry which is preliminary data.</text>
</comment>
<dbReference type="PROSITE" id="PS51318">
    <property type="entry name" value="TAT"/>
    <property type="match status" value="1"/>
</dbReference>
<evidence type="ECO:0000313" key="3">
    <source>
        <dbReference type="Proteomes" id="UP001300261"/>
    </source>
</evidence>
<dbReference type="InterPro" id="IPR006311">
    <property type="entry name" value="TAT_signal"/>
</dbReference>
<protein>
    <recommendedName>
        <fullName evidence="4">Extracellular solute-binding protein, family 3</fullName>
    </recommendedName>
</protein>
<reference evidence="2 3" key="1">
    <citation type="journal article" date="2016" name="Int. J. Syst. Evol. Microbiol.">
        <title>Labrenzia salina sp. nov., isolated from the rhizosphere of the halophyte Arthrocnemum macrostachyum.</title>
        <authorList>
            <person name="Camacho M."/>
            <person name="Redondo-Gomez S."/>
            <person name="Rodriguez-Llorente I."/>
            <person name="Rohde M."/>
            <person name="Sproer C."/>
            <person name="Schumann P."/>
            <person name="Klenk H.P."/>
            <person name="Montero-Calasanz M.D.C."/>
        </authorList>
    </citation>
    <scope>NUCLEOTIDE SEQUENCE [LARGE SCALE GENOMIC DNA]</scope>
    <source>
        <strain evidence="2 3">DSM 29163</strain>
    </source>
</reference>
<dbReference type="EMBL" id="JAPEVI010000002">
    <property type="protein sequence ID" value="MCX2721463.1"/>
    <property type="molecule type" value="Genomic_DNA"/>
</dbReference>
<dbReference type="RefSeq" id="WP_265961161.1">
    <property type="nucleotide sequence ID" value="NZ_JAPEVI010000002.1"/>
</dbReference>
<proteinExistence type="predicted"/>
<dbReference type="Proteomes" id="UP001300261">
    <property type="component" value="Unassembled WGS sequence"/>
</dbReference>
<sequence>MFTRRSFLTTLASAIPALAAGPVFAGISESVVLRGAHRHDIAPYAYFDETTGTMRGILVDLVNVLDGTGPYTITHNGFPWARAQSMVAAGSADAFCCQATAEREAFAYFAPTPICSLAPARIFFAEGNPNADAIRAARSRRISSGSRLRA</sequence>
<accession>A0ABT3QX97</accession>